<dbReference type="GO" id="GO:0003924">
    <property type="term" value="F:GTPase activity"/>
    <property type="evidence" value="ECO:0007669"/>
    <property type="project" value="TreeGrafter"/>
</dbReference>
<dbReference type="GeneID" id="20376029"/>
<accession>R9ANI2</accession>
<keyword evidence="6" id="KW-1185">Reference proteome</keyword>
<feature type="region of interest" description="Disordered" evidence="3">
    <location>
        <begin position="310"/>
        <end position="351"/>
    </location>
</feature>
<dbReference type="CDD" id="cd01856">
    <property type="entry name" value="YlqF"/>
    <property type="match status" value="1"/>
</dbReference>
<evidence type="ECO:0000313" key="6">
    <source>
        <dbReference type="Proteomes" id="UP000014064"/>
    </source>
</evidence>
<dbReference type="OMA" id="GVLWPKF"/>
<keyword evidence="1" id="KW-0547">Nucleotide-binding</keyword>
<dbReference type="EMBL" id="KE007226">
    <property type="protein sequence ID" value="EOR03620.1"/>
    <property type="molecule type" value="Genomic_DNA"/>
</dbReference>
<evidence type="ECO:0000259" key="4">
    <source>
        <dbReference type="Pfam" id="PF01926"/>
    </source>
</evidence>
<dbReference type="GO" id="GO:0032543">
    <property type="term" value="P:mitochondrial translation"/>
    <property type="evidence" value="ECO:0007669"/>
    <property type="project" value="TreeGrafter"/>
</dbReference>
<sequence length="351" mass="39634">MSKGMRIMTEQLNTIDVIIEARDARIPLTGINYQFEKMIKSGWSNRAKLGGITERIVVYTKRDLAEERYEGPLIRSFKNLAGQHVVFTDSKNDKDPRVVQRQLVSIAKEHDVPKLNVLVTGMPNVGKSTFLNALRRVGVHKGKAAITGSDPGVTRKLTGTVKINEDPNVYIYDTPGIMVPFLGHDEMGLEMGLKLALTSGIKPDLIETETILDYLLYKLNLRDAAQHSPYQSQLPLGKNYPPTNDIYTLLEDLGRRIGALRKGGIVDIDNSSQFLINAMRHGKFGRWTLDDFPGNGEDSVDSRVHSTLKTHIDRQQHNIDNENERRSKSSILKQEKREAAAKRKEKHKKRQ</sequence>
<name>R9ANI2_WALI9</name>
<protein>
    <recommendedName>
        <fullName evidence="4">G domain-containing protein</fullName>
    </recommendedName>
</protein>
<dbReference type="AlphaFoldDB" id="R9ANI2"/>
<dbReference type="PANTHER" id="PTHR45782:SF4">
    <property type="entry name" value="MITOCHONDRIAL RIBOSOME-ASSOCIATED GTPASE 1"/>
    <property type="match status" value="1"/>
</dbReference>
<dbReference type="KEGG" id="wic:J056_003077"/>
<evidence type="ECO:0000256" key="1">
    <source>
        <dbReference type="ARBA" id="ARBA00022741"/>
    </source>
</evidence>
<keyword evidence="2" id="KW-0342">GTP-binding</keyword>
<feature type="domain" description="G" evidence="4">
    <location>
        <begin position="117"/>
        <end position="182"/>
    </location>
</feature>
<dbReference type="Proteomes" id="UP000014064">
    <property type="component" value="Unassembled WGS sequence"/>
</dbReference>
<dbReference type="OrthoDB" id="269151at2759"/>
<dbReference type="PANTHER" id="PTHR45782">
    <property type="entry name" value="MITOCHONDRIAL RIBOSOME-ASSOCIATED GTPASE 1"/>
    <property type="match status" value="1"/>
</dbReference>
<dbReference type="GO" id="GO:0005739">
    <property type="term" value="C:mitochondrion"/>
    <property type="evidence" value="ECO:0007669"/>
    <property type="project" value="TreeGrafter"/>
</dbReference>
<dbReference type="RefSeq" id="XP_009266656.1">
    <property type="nucleotide sequence ID" value="XM_009268381.1"/>
</dbReference>
<dbReference type="GO" id="GO:0005525">
    <property type="term" value="F:GTP binding"/>
    <property type="evidence" value="ECO:0007669"/>
    <property type="project" value="UniProtKB-KW"/>
</dbReference>
<evidence type="ECO:0000313" key="5">
    <source>
        <dbReference type="EMBL" id="EOR03620.1"/>
    </source>
</evidence>
<dbReference type="InterPro" id="IPR006073">
    <property type="entry name" value="GTP-bd"/>
</dbReference>
<feature type="compositionally biased region" description="Basic and acidic residues" evidence="3">
    <location>
        <begin position="310"/>
        <end position="342"/>
    </location>
</feature>
<dbReference type="Pfam" id="PF01926">
    <property type="entry name" value="MMR_HSR1"/>
    <property type="match status" value="1"/>
</dbReference>
<dbReference type="InterPro" id="IPR023179">
    <property type="entry name" value="GTP-bd_ortho_bundle_sf"/>
</dbReference>
<proteinExistence type="predicted"/>
<dbReference type="HOGENOM" id="CLU_011106_0_1_1"/>
<organism evidence="5 6">
    <name type="scientific">Wallemia ichthyophaga (strain EXF-994 / CBS 113033)</name>
    <dbReference type="NCBI Taxonomy" id="1299270"/>
    <lineage>
        <taxon>Eukaryota</taxon>
        <taxon>Fungi</taxon>
        <taxon>Dikarya</taxon>
        <taxon>Basidiomycota</taxon>
        <taxon>Wallemiomycotina</taxon>
        <taxon>Wallemiomycetes</taxon>
        <taxon>Wallemiales</taxon>
        <taxon>Wallemiaceae</taxon>
        <taxon>Wallemia</taxon>
    </lineage>
</organism>
<dbReference type="Gene3D" id="1.10.1580.10">
    <property type="match status" value="1"/>
</dbReference>
<reference evidence="6" key="1">
    <citation type="journal article" date="2013" name="BMC Genomics">
        <title>Genome and transcriptome sequencing of the halophilic fungus Wallemia ichthyophaga: haloadaptations present and absent.</title>
        <authorList>
            <person name="Zajc J."/>
            <person name="Liu Y."/>
            <person name="Dai W."/>
            <person name="Yang Z."/>
            <person name="Hu J."/>
            <person name="Gostincar C."/>
            <person name="Gunde-Cimerman N."/>
        </authorList>
    </citation>
    <scope>NUCLEOTIDE SEQUENCE [LARGE SCALE GENOMIC DNA]</scope>
    <source>
        <strain evidence="6">EXF-994 / CBS 113033</strain>
    </source>
</reference>
<dbReference type="Gene3D" id="3.40.50.300">
    <property type="entry name" value="P-loop containing nucleotide triphosphate hydrolases"/>
    <property type="match status" value="1"/>
</dbReference>
<dbReference type="eggNOG" id="KOG2485">
    <property type="taxonomic scope" value="Eukaryota"/>
</dbReference>
<dbReference type="STRING" id="1299270.R9ANI2"/>
<dbReference type="SUPFAM" id="SSF52540">
    <property type="entry name" value="P-loop containing nucleoside triphosphate hydrolases"/>
    <property type="match status" value="1"/>
</dbReference>
<dbReference type="InterPro" id="IPR027417">
    <property type="entry name" value="P-loop_NTPase"/>
</dbReference>
<evidence type="ECO:0000256" key="3">
    <source>
        <dbReference type="SAM" id="MobiDB-lite"/>
    </source>
</evidence>
<gene>
    <name evidence="5" type="ORF">J056_003077</name>
</gene>
<evidence type="ECO:0000256" key="2">
    <source>
        <dbReference type="ARBA" id="ARBA00023134"/>
    </source>
</evidence>